<feature type="transmembrane region" description="Helical" evidence="1">
    <location>
        <begin position="59"/>
        <end position="78"/>
    </location>
</feature>
<dbReference type="AlphaFoldDB" id="A0A9X1D9N0"/>
<dbReference type="Proteomes" id="UP001138757">
    <property type="component" value="Unassembled WGS sequence"/>
</dbReference>
<evidence type="ECO:0000313" key="2">
    <source>
        <dbReference type="EMBL" id="MBT2185810.1"/>
    </source>
</evidence>
<proteinExistence type="predicted"/>
<feature type="transmembrane region" description="Helical" evidence="1">
    <location>
        <begin position="12"/>
        <end position="31"/>
    </location>
</feature>
<keyword evidence="1" id="KW-1133">Transmembrane helix</keyword>
<feature type="transmembrane region" description="Helical" evidence="1">
    <location>
        <begin position="116"/>
        <end position="133"/>
    </location>
</feature>
<feature type="transmembrane region" description="Helical" evidence="1">
    <location>
        <begin position="85"/>
        <end position="104"/>
    </location>
</feature>
<comment type="caution">
    <text evidence="2">The sequence shown here is derived from an EMBL/GenBank/DDBJ whole genome shotgun (WGS) entry which is preliminary data.</text>
</comment>
<keyword evidence="2" id="KW-0762">Sugar transport</keyword>
<keyword evidence="1" id="KW-0472">Membrane</keyword>
<organism evidence="2 3">
    <name type="scientific">Sphingobium nicotianae</name>
    <dbReference type="NCBI Taxonomy" id="2782607"/>
    <lineage>
        <taxon>Bacteria</taxon>
        <taxon>Pseudomonadati</taxon>
        <taxon>Pseudomonadota</taxon>
        <taxon>Alphaproteobacteria</taxon>
        <taxon>Sphingomonadales</taxon>
        <taxon>Sphingomonadaceae</taxon>
        <taxon>Sphingobium</taxon>
    </lineage>
</organism>
<keyword evidence="2" id="KW-0813">Transport</keyword>
<evidence type="ECO:0000313" key="3">
    <source>
        <dbReference type="Proteomes" id="UP001138757"/>
    </source>
</evidence>
<keyword evidence="1" id="KW-0812">Transmembrane</keyword>
<reference evidence="2" key="1">
    <citation type="submission" date="2021-05" db="EMBL/GenBank/DDBJ databases">
        <title>Genome of Sphingobium sp. strain.</title>
        <authorList>
            <person name="Fan R."/>
        </authorList>
    </citation>
    <scope>NUCLEOTIDE SEQUENCE</scope>
    <source>
        <strain evidence="2">H33</strain>
    </source>
</reference>
<name>A0A9X1D9N0_9SPHN</name>
<sequence length="143" mass="15527">MASTPAPTRPAIWPALILLVWNCLGVFAFVMQSNQDLTILARTDPLQARIWSEMPTWAWISYGLAVGTGLAGAIALLFRLKAAIWLSAICVIAVIAQFSYTFLLTDLLAQKGLSTALFPLFILAMAVIQLTYARSLGTKGALR</sequence>
<gene>
    <name evidence="2" type="ORF">KK488_02510</name>
</gene>
<evidence type="ECO:0000256" key="1">
    <source>
        <dbReference type="SAM" id="Phobius"/>
    </source>
</evidence>
<accession>A0A9X1D9N0</accession>
<dbReference type="EMBL" id="JAHGAW010000001">
    <property type="protein sequence ID" value="MBT2185810.1"/>
    <property type="molecule type" value="Genomic_DNA"/>
</dbReference>
<protein>
    <submittedName>
        <fullName evidence="2">Sugar transporter</fullName>
    </submittedName>
</protein>
<keyword evidence="3" id="KW-1185">Reference proteome</keyword>